<dbReference type="GO" id="GO:0008305">
    <property type="term" value="C:integrin complex"/>
    <property type="evidence" value="ECO:0007669"/>
    <property type="project" value="InterPro"/>
</dbReference>
<organism evidence="3 4">
    <name type="scientific">Paenibacillus athensensis</name>
    <dbReference type="NCBI Taxonomy" id="1967502"/>
    <lineage>
        <taxon>Bacteria</taxon>
        <taxon>Bacillati</taxon>
        <taxon>Bacillota</taxon>
        <taxon>Bacilli</taxon>
        <taxon>Bacillales</taxon>
        <taxon>Paenibacillaceae</taxon>
        <taxon>Paenibacillus</taxon>
    </lineage>
</organism>
<dbReference type="PANTHER" id="PTHR44103:SF1">
    <property type="entry name" value="PROPROTEIN CONVERTASE P"/>
    <property type="match status" value="1"/>
</dbReference>
<dbReference type="Proteomes" id="UP000298246">
    <property type="component" value="Unassembled WGS sequence"/>
</dbReference>
<sequence length="1160" mass="124383">MAVLLALTTALLFLIPKKDEVRFLYATAEGAAGQAAQAGADEADAAASAGSGATDTTAVRVRADAAGATASAKTGAGAAHSDTAAAQAELGATASAKTGATAAMAASATPYTATAANSPAATTPAMQQQSAAKTDVGYDTAAYGHFAQTLNANVRMDKLALRDLSARQLRRYDAVYADPALLQEPDWATLADKLMTYTRNGGRLLLDNMFASRFPAEFLGGAVVKLPAPDAAPQLSFPQAPWNAQGVQEVFRLFTASYFKQNALNGLIGFDWGYALQPTTAQPLVAYNGLALLALNRVGDGEVLLSSSLLPNRYYPTGYDMQSGMDPALGFGQLAAKAGVDNPPTPGTLYFNKKLLTQEPYFNFEFAAANQEYRSELLAYVSKEKLGYSLKKVLGPYGRPAMAFQNHFEAMPAIAQKDGISWAELLKTYNETPSFTLVRNAFYWGQWRESLTVQLNTGTNAQPQFAGELPGSGYASGLHLMSAGQPLRQATFPEYRELAGAIELPYRAYPAAVDLDGDSRTDLVAGSADGFVYVYTNQGPAAAAAPTAYASEPPPPGQPLPDTFGAGRKLELATGEALRLQPYATVHAADVNGDGRADLLVSDESGAVRVLPQLAGGSFGPPAALLAGGRPLTLPGGPAAVAVADVDGDGARDLVAGTADGRVSFYKGAPGAALALGAGRDLVALPAGYRYAAPAVRDVNNDGRPDLVVGSSEGDLQVFVQTADGGWTNSGPLEGASRNQMGSHALVAGHNSVPLWLDVNGDGNDDLVVGGIEFGSPVAIDDPQFPYKEELQAFINYAKTNHMQIEPHLFFHNFKTDEEERQEIALHKQAFDRLGLPWSNPGTNQHTWRMSFLDRLQTLRSENDQGIWYNFGFLPSHAPVISRPMSVWALPFLLDDTQRQDGSRTMLIHTPTPVLWLGDNNNTDVFESMAARDMPIDYFEHIEYHFPIPMKINDLKQFAAYFDKLRTAHEYNFMSEPQMAQSFLTALKGRVTVSRPLALYLWDKLKDRLSPGNPHWHASLVPDTSDVPALAGDYASTLGVALEKGERLAQYSLDTDAEIYHMQSNRFYVGLPQATAISVHKSADKLHLIRSNVPFTLQQAADGAYTLALNGETMQQVKLYSPRTLTIGGEDLKIETDADARTYTVTHFGGPVTLKLTPAP</sequence>
<accession>A0A4Y8Q4K8</accession>
<reference evidence="3 4" key="1">
    <citation type="submission" date="2017-03" db="EMBL/GenBank/DDBJ databases">
        <title>Isolation of Levoglucosan Utilizing Bacteria.</title>
        <authorList>
            <person name="Arya A.S."/>
        </authorList>
    </citation>
    <scope>NUCLEOTIDE SEQUENCE [LARGE SCALE GENOMIC DNA]</scope>
    <source>
        <strain evidence="3 4">MEC069</strain>
    </source>
</reference>
<name>A0A4Y8Q4K8_9BACL</name>
<comment type="caution">
    <text evidence="3">The sequence shown here is derived from an EMBL/GenBank/DDBJ whole genome shotgun (WGS) entry which is preliminary data.</text>
</comment>
<dbReference type="GO" id="GO:0007155">
    <property type="term" value="P:cell adhesion"/>
    <property type="evidence" value="ECO:0007669"/>
    <property type="project" value="InterPro"/>
</dbReference>
<dbReference type="Pfam" id="PF13517">
    <property type="entry name" value="FG-GAP_3"/>
    <property type="match status" value="2"/>
</dbReference>
<evidence type="ECO:0000256" key="1">
    <source>
        <dbReference type="ARBA" id="ARBA00022729"/>
    </source>
</evidence>
<dbReference type="InterPro" id="IPR013517">
    <property type="entry name" value="FG-GAP"/>
</dbReference>
<dbReference type="PRINTS" id="PR01185">
    <property type="entry name" value="INTEGRINA"/>
</dbReference>
<evidence type="ECO:0000313" key="3">
    <source>
        <dbReference type="EMBL" id="TFE88987.1"/>
    </source>
</evidence>
<keyword evidence="4" id="KW-1185">Reference proteome</keyword>
<dbReference type="AlphaFoldDB" id="A0A4Y8Q4K8"/>
<evidence type="ECO:0000256" key="2">
    <source>
        <dbReference type="ARBA" id="ARBA00023180"/>
    </source>
</evidence>
<gene>
    <name evidence="3" type="ORF">B5M42_08750</name>
</gene>
<dbReference type="PANTHER" id="PTHR44103">
    <property type="entry name" value="PROPROTEIN CONVERTASE P"/>
    <property type="match status" value="1"/>
</dbReference>
<protein>
    <recommendedName>
        <fullName evidence="5">VCBS repeat-containing protein</fullName>
    </recommendedName>
</protein>
<evidence type="ECO:0000313" key="4">
    <source>
        <dbReference type="Proteomes" id="UP000298246"/>
    </source>
</evidence>
<dbReference type="InterPro" id="IPR000413">
    <property type="entry name" value="Integrin_alpha"/>
</dbReference>
<dbReference type="InterPro" id="IPR028994">
    <property type="entry name" value="Integrin_alpha_N"/>
</dbReference>
<dbReference type="Gene3D" id="2.130.10.130">
    <property type="entry name" value="Integrin alpha, N-terminal"/>
    <property type="match status" value="2"/>
</dbReference>
<proteinExistence type="predicted"/>
<dbReference type="SUPFAM" id="SSF69318">
    <property type="entry name" value="Integrin alpha N-terminal domain"/>
    <property type="match status" value="1"/>
</dbReference>
<evidence type="ECO:0008006" key="5">
    <source>
        <dbReference type="Google" id="ProtNLM"/>
    </source>
</evidence>
<dbReference type="EMBL" id="MYFO01000008">
    <property type="protein sequence ID" value="TFE88987.1"/>
    <property type="molecule type" value="Genomic_DNA"/>
</dbReference>
<keyword evidence="1" id="KW-0732">Signal</keyword>
<keyword evidence="2" id="KW-0325">Glycoprotein</keyword>